<dbReference type="Pfam" id="PF11470">
    <property type="entry name" value="TUG-UBL1"/>
    <property type="match status" value="1"/>
</dbReference>
<dbReference type="InterPro" id="IPR021569">
    <property type="entry name" value="TUG-UBL1"/>
</dbReference>
<proteinExistence type="predicted"/>
<organism evidence="3 4">
    <name type="scientific">Humicola insolens</name>
    <name type="common">Soft-rot fungus</name>
    <dbReference type="NCBI Taxonomy" id="85995"/>
    <lineage>
        <taxon>Eukaryota</taxon>
        <taxon>Fungi</taxon>
        <taxon>Dikarya</taxon>
        <taxon>Ascomycota</taxon>
        <taxon>Pezizomycotina</taxon>
        <taxon>Sordariomycetes</taxon>
        <taxon>Sordariomycetidae</taxon>
        <taxon>Sordariales</taxon>
        <taxon>Chaetomiaceae</taxon>
        <taxon>Mycothermus</taxon>
    </lineage>
</organism>
<keyword evidence="4" id="KW-1185">Reference proteome</keyword>
<dbReference type="PANTHER" id="PTHR46467">
    <property type="entry name" value="TETHER CONTAINING UBX DOMAIN FOR GLUT4"/>
    <property type="match status" value="1"/>
</dbReference>
<evidence type="ECO:0000256" key="1">
    <source>
        <dbReference type="SAM" id="MobiDB-lite"/>
    </source>
</evidence>
<evidence type="ECO:0000259" key="2">
    <source>
        <dbReference type="Pfam" id="PF11470"/>
    </source>
</evidence>
<sequence length="501" mass="54160">MSAHVEVVSSDLRRAKVKVTPGTYMVDVLGEACKKLNLNSDKYALKYKQKLIDLSGPFRTSGLGPGAKLELVQKSKSASIVSIALDVNGQRYVKKLPSDMTLWQVMRQFETAEKGLIITGRGVPVGTNTGQLYYEAPVVNIMGREYSALEDLQKTLSQCGVNSGSMVLRVAFRQSEKTLYDAMQEIGQYLKDVEPDKAPAVEKTQPPPSSGTEQTQTDTAPSTEAPPPEPAAGTSNTTEPGPHTAGETSTAGSEPMDVDSPLSPASTPAIIDPLQPTNIFSAPSSSTPAAVHTQEDDSIYEPTIAHAQLRQQQLQKRAQNTRLKSDQELAAEAAEEAAKLAQITKVEVKVRFPDQTSAVWTLTPEKTGSFLYQAIRGVMSHPEAHFKLILPGPKTVVHEDEKKLIAGYKLKGREMLHLLWEEDVPPAVRREPFLKGSVASKAREIVIPEIPKEGPDDGEEVAGPSVKQAKQDKGKGSGGGSSMDSDAVKKKLSRFLGLGRK</sequence>
<feature type="compositionally biased region" description="Polar residues" evidence="1">
    <location>
        <begin position="275"/>
        <end position="288"/>
    </location>
</feature>
<name>A0ABR3VBR6_HUMIN</name>
<feature type="region of interest" description="Disordered" evidence="1">
    <location>
        <begin position="194"/>
        <end position="295"/>
    </location>
</feature>
<feature type="region of interest" description="Disordered" evidence="1">
    <location>
        <begin position="447"/>
        <end position="501"/>
    </location>
</feature>
<reference evidence="3 4" key="1">
    <citation type="journal article" date="2024" name="Commun. Biol.">
        <title>Comparative genomic analysis of thermophilic fungi reveals convergent evolutionary adaptations and gene losses.</title>
        <authorList>
            <person name="Steindorff A.S."/>
            <person name="Aguilar-Pontes M.V."/>
            <person name="Robinson A.J."/>
            <person name="Andreopoulos B."/>
            <person name="LaButti K."/>
            <person name="Kuo A."/>
            <person name="Mondo S."/>
            <person name="Riley R."/>
            <person name="Otillar R."/>
            <person name="Haridas S."/>
            <person name="Lipzen A."/>
            <person name="Grimwood J."/>
            <person name="Schmutz J."/>
            <person name="Clum A."/>
            <person name="Reid I.D."/>
            <person name="Moisan M.C."/>
            <person name="Butler G."/>
            <person name="Nguyen T.T.M."/>
            <person name="Dewar K."/>
            <person name="Conant G."/>
            <person name="Drula E."/>
            <person name="Henrissat B."/>
            <person name="Hansel C."/>
            <person name="Singer S."/>
            <person name="Hutchinson M.I."/>
            <person name="de Vries R.P."/>
            <person name="Natvig D.O."/>
            <person name="Powell A.J."/>
            <person name="Tsang A."/>
            <person name="Grigoriev I.V."/>
        </authorList>
    </citation>
    <scope>NUCLEOTIDE SEQUENCE [LARGE SCALE GENOMIC DNA]</scope>
    <source>
        <strain evidence="3 4">CBS 620.91</strain>
    </source>
</reference>
<dbReference type="EMBL" id="JAZGSY010000172">
    <property type="protein sequence ID" value="KAL1839152.1"/>
    <property type="molecule type" value="Genomic_DNA"/>
</dbReference>
<evidence type="ECO:0000313" key="4">
    <source>
        <dbReference type="Proteomes" id="UP001583172"/>
    </source>
</evidence>
<dbReference type="InterPro" id="IPR029071">
    <property type="entry name" value="Ubiquitin-like_domsf"/>
</dbReference>
<dbReference type="Proteomes" id="UP001583172">
    <property type="component" value="Unassembled WGS sequence"/>
</dbReference>
<evidence type="ECO:0000313" key="3">
    <source>
        <dbReference type="EMBL" id="KAL1839152.1"/>
    </source>
</evidence>
<protein>
    <recommendedName>
        <fullName evidence="2">TUG ubiquitin-like domain-containing protein</fullName>
    </recommendedName>
</protein>
<dbReference type="PANTHER" id="PTHR46467:SF1">
    <property type="entry name" value="TETHER CONTAINING UBX DOMAIN FOR GLUT4"/>
    <property type="match status" value="1"/>
</dbReference>
<feature type="domain" description="TUG ubiquitin-like" evidence="2">
    <location>
        <begin position="8"/>
        <end position="71"/>
    </location>
</feature>
<dbReference type="SUPFAM" id="SSF54236">
    <property type="entry name" value="Ubiquitin-like"/>
    <property type="match status" value="2"/>
</dbReference>
<comment type="caution">
    <text evidence="3">The sequence shown here is derived from an EMBL/GenBank/DDBJ whole genome shotgun (WGS) entry which is preliminary data.</text>
</comment>
<gene>
    <name evidence="3" type="ORF">VTJ49DRAFT_1808</name>
</gene>
<accession>A0ABR3VBR6</accession>
<dbReference type="CDD" id="cd16105">
    <property type="entry name" value="Ubl_ASPSCR1_like"/>
    <property type="match status" value="1"/>
</dbReference>
<dbReference type="Gene3D" id="3.10.20.90">
    <property type="entry name" value="Phosphatidylinositol 3-kinase Catalytic Subunit, Chain A, domain 1"/>
    <property type="match status" value="1"/>
</dbReference>